<dbReference type="AlphaFoldDB" id="A0A0Z8MTU1"/>
<dbReference type="EMBL" id="FIIR01000035">
    <property type="protein sequence ID" value="CYW13000.1"/>
    <property type="molecule type" value="Genomic_DNA"/>
</dbReference>
<sequence length="213" mass="24766">MTDDTEIRKLFQIYQTTRENKDMTLNTFSDTANTFTFNYTFKDHDTAQVAGHALMGYMTGTFEQPGIEVYYDNDKVGGFANCLAVEYIADTELTETFKRICDSFKDYYNNPDELTGEDLDDYEQEQEIEQEYIRQRVQQLKQSEDFDSLLEKVAGLELELMELADSVLDDDYPDMAVNGVWENMTAVDDEARELLKELDTEDNYCALWKYSAE</sequence>
<dbReference type="Proteomes" id="UP000069831">
    <property type="component" value="Unassembled WGS sequence"/>
</dbReference>
<evidence type="ECO:0000313" key="2">
    <source>
        <dbReference type="Proteomes" id="UP000069831"/>
    </source>
</evidence>
<organism evidence="1 2">
    <name type="scientific">Streptococcus suis</name>
    <dbReference type="NCBI Taxonomy" id="1307"/>
    <lineage>
        <taxon>Bacteria</taxon>
        <taxon>Bacillati</taxon>
        <taxon>Bacillota</taxon>
        <taxon>Bacilli</taxon>
        <taxon>Lactobacillales</taxon>
        <taxon>Streptococcaceae</taxon>
        <taxon>Streptococcus</taxon>
    </lineage>
</organism>
<protein>
    <submittedName>
        <fullName evidence="1">Phage protein</fullName>
    </submittedName>
</protein>
<name>A0A0Z8MTU1_STRSU</name>
<evidence type="ECO:0000313" key="1">
    <source>
        <dbReference type="EMBL" id="CYW13000.1"/>
    </source>
</evidence>
<gene>
    <name evidence="1" type="ORF">ERS132457_02033</name>
</gene>
<reference evidence="1 2" key="1">
    <citation type="submission" date="2016-02" db="EMBL/GenBank/DDBJ databases">
        <authorList>
            <consortium name="Pathogen Informatics"/>
        </authorList>
    </citation>
    <scope>NUCLEOTIDE SEQUENCE [LARGE SCALE GENOMIC DNA]</scope>
    <source>
        <strain evidence="1 2">LSS95</strain>
    </source>
</reference>
<proteinExistence type="predicted"/>
<accession>A0A0Z8MTU1</accession>